<dbReference type="InterPro" id="IPR053060">
    <property type="entry name" value="Cytokinesis_Signaling_Reg"/>
</dbReference>
<dbReference type="PANTHER" id="PTHR36419">
    <property type="entry name" value="ARRESTIN FAMILY PROTEIN 1"/>
    <property type="match status" value="1"/>
</dbReference>
<organism evidence="2 3">
    <name type="scientific">Diversispora epigaea</name>
    <dbReference type="NCBI Taxonomy" id="1348612"/>
    <lineage>
        <taxon>Eukaryota</taxon>
        <taxon>Fungi</taxon>
        <taxon>Fungi incertae sedis</taxon>
        <taxon>Mucoromycota</taxon>
        <taxon>Glomeromycotina</taxon>
        <taxon>Glomeromycetes</taxon>
        <taxon>Diversisporales</taxon>
        <taxon>Diversisporaceae</taxon>
        <taxon>Diversispora</taxon>
    </lineage>
</organism>
<evidence type="ECO:0000313" key="2">
    <source>
        <dbReference type="EMBL" id="RHZ79838.1"/>
    </source>
</evidence>
<gene>
    <name evidence="2" type="ORF">Glove_140g143</name>
</gene>
<dbReference type="PANTHER" id="PTHR36419:SF1">
    <property type="entry name" value="RHO1 GEF LOCALIZING PROTEIN 1"/>
    <property type="match status" value="1"/>
</dbReference>
<reference evidence="2 3" key="1">
    <citation type="submission" date="2018-08" db="EMBL/GenBank/DDBJ databases">
        <title>Genome and evolution of the arbuscular mycorrhizal fungus Diversispora epigaea (formerly Glomus versiforme) and its bacterial endosymbionts.</title>
        <authorList>
            <person name="Sun X."/>
            <person name="Fei Z."/>
            <person name="Harrison M."/>
        </authorList>
    </citation>
    <scope>NUCLEOTIDE SEQUENCE [LARGE SCALE GENOMIC DNA]</scope>
    <source>
        <strain evidence="2 3">IT104</strain>
    </source>
</reference>
<sequence>MSTIEKSSDDSAPKSPISKLSRKAFFSYSPDENSFQLGHLGANQSIISGVLHIRYTDEKPIFAKKVKVSFVGKEYAFFRGTLVESQKNNNDDNDYSDDDESYSKNEDDSGASPTNTSTHTAKRKFFGTATCLWKSQSKGSYEGVKNLDLPFKFKLPNSLPPSIVMDGGCGRIYYILKGEIYRRPLDPDSRVRKKMIKMVVPISRYTITPPPNPSKWFTNEEGPTVSRIVGYEVALSHTTFGPGGTIIVPVKLKFREPQVYLKKIMVGIKEYHEFRTNKYETSTKKYISQESIEGNSIPMTNSPDDNEISVEVKLIIPQFRNLIYSMETTYLSVMHKLKVKINLGRAPDINLTKPITIENIVTQEEAFPPAPRKIEVIKPHRLITKSIEPIKLSTKRNKRFSAFIPFFNKIQALDPVTQKQISMLQLQIVDAKNPNKVYNSRSLIVA</sequence>
<dbReference type="InterPro" id="IPR014756">
    <property type="entry name" value="Ig_E-set"/>
</dbReference>
<dbReference type="InterPro" id="IPR014752">
    <property type="entry name" value="Arrestin-like_C"/>
</dbReference>
<proteinExistence type="predicted"/>
<dbReference type="OrthoDB" id="4001642at2759"/>
<dbReference type="AlphaFoldDB" id="A0A397IZJ7"/>
<accession>A0A397IZJ7</accession>
<feature type="region of interest" description="Disordered" evidence="1">
    <location>
        <begin position="88"/>
        <end position="119"/>
    </location>
</feature>
<feature type="compositionally biased region" description="Acidic residues" evidence="1">
    <location>
        <begin position="91"/>
        <end position="100"/>
    </location>
</feature>
<dbReference type="EMBL" id="PQFF01000131">
    <property type="protein sequence ID" value="RHZ79838.1"/>
    <property type="molecule type" value="Genomic_DNA"/>
</dbReference>
<comment type="caution">
    <text evidence="2">The sequence shown here is derived from an EMBL/GenBank/DDBJ whole genome shotgun (WGS) entry which is preliminary data.</text>
</comment>
<dbReference type="Gene3D" id="2.60.40.640">
    <property type="match status" value="2"/>
</dbReference>
<dbReference type="Proteomes" id="UP000266861">
    <property type="component" value="Unassembled WGS sequence"/>
</dbReference>
<evidence type="ECO:0000313" key="3">
    <source>
        <dbReference type="Proteomes" id="UP000266861"/>
    </source>
</evidence>
<dbReference type="GO" id="GO:0000935">
    <property type="term" value="C:division septum"/>
    <property type="evidence" value="ECO:0007669"/>
    <property type="project" value="TreeGrafter"/>
</dbReference>
<dbReference type="SUPFAM" id="SSF81296">
    <property type="entry name" value="E set domains"/>
    <property type="match status" value="1"/>
</dbReference>
<protein>
    <submittedName>
        <fullName evidence="2">Uncharacterized protein</fullName>
    </submittedName>
</protein>
<name>A0A397IZJ7_9GLOM</name>
<keyword evidence="3" id="KW-1185">Reference proteome</keyword>
<evidence type="ECO:0000256" key="1">
    <source>
        <dbReference type="SAM" id="MobiDB-lite"/>
    </source>
</evidence>
<dbReference type="GO" id="GO:0000917">
    <property type="term" value="P:division septum assembly"/>
    <property type="evidence" value="ECO:0007669"/>
    <property type="project" value="TreeGrafter"/>
</dbReference>